<sequence>MMAMCAACMAMLEGQYGLDGHAGLMSRGRRGYRVFGKSRSEGGEHYVCRLCGSEWRRDHGMQPVKRPGFGLTKRLSRAAPRIEPKR</sequence>
<evidence type="ECO:0000313" key="1">
    <source>
        <dbReference type="EMBL" id="MBK4734366.1"/>
    </source>
</evidence>
<dbReference type="RefSeq" id="WP_200591118.1">
    <property type="nucleotide sequence ID" value="NZ_JAEPBG010000002.1"/>
</dbReference>
<dbReference type="EMBL" id="JAEPBG010000002">
    <property type="protein sequence ID" value="MBK4734366.1"/>
    <property type="molecule type" value="Genomic_DNA"/>
</dbReference>
<comment type="caution">
    <text evidence="1">The sequence shown here is derived from an EMBL/GenBank/DDBJ whole genome shotgun (WGS) entry which is preliminary data.</text>
</comment>
<accession>A0A934W0Q5</accession>
<reference evidence="1" key="1">
    <citation type="submission" date="2021-01" db="EMBL/GenBank/DDBJ databases">
        <title>Genome sequence of strain Noviherbaspirillum sp. DKR-6.</title>
        <authorList>
            <person name="Chaudhary D.K."/>
        </authorList>
    </citation>
    <scope>NUCLEOTIDE SEQUENCE</scope>
    <source>
        <strain evidence="1">DKR-6</strain>
    </source>
</reference>
<gene>
    <name evidence="1" type="ORF">JJB74_07105</name>
</gene>
<organism evidence="1 2">
    <name type="scientific">Noviherbaspirillum pedocola</name>
    <dbReference type="NCBI Taxonomy" id="2801341"/>
    <lineage>
        <taxon>Bacteria</taxon>
        <taxon>Pseudomonadati</taxon>
        <taxon>Pseudomonadota</taxon>
        <taxon>Betaproteobacteria</taxon>
        <taxon>Burkholderiales</taxon>
        <taxon>Oxalobacteraceae</taxon>
        <taxon>Noviherbaspirillum</taxon>
    </lineage>
</organism>
<name>A0A934W0Q5_9BURK</name>
<protein>
    <submittedName>
        <fullName evidence="1">Uncharacterized protein</fullName>
    </submittedName>
</protein>
<keyword evidence="2" id="KW-1185">Reference proteome</keyword>
<proteinExistence type="predicted"/>
<dbReference type="AlphaFoldDB" id="A0A934W0Q5"/>
<evidence type="ECO:0000313" key="2">
    <source>
        <dbReference type="Proteomes" id="UP000622890"/>
    </source>
</evidence>
<dbReference type="Proteomes" id="UP000622890">
    <property type="component" value="Unassembled WGS sequence"/>
</dbReference>